<proteinExistence type="predicted"/>
<dbReference type="Proteomes" id="UP000051530">
    <property type="component" value="Unassembled WGS sequence"/>
</dbReference>
<evidence type="ECO:0000313" key="1">
    <source>
        <dbReference type="EMBL" id="KRH92240.1"/>
    </source>
</evidence>
<reference evidence="1 2" key="1">
    <citation type="submission" date="2015-07" db="EMBL/GenBank/DDBJ databases">
        <title>The genome of Pseudoloma neurophilia, a relevant intracellular parasite of the zebrafish.</title>
        <authorList>
            <person name="Ndikumana S."/>
            <person name="Pelin A."/>
            <person name="Sanders J."/>
            <person name="Corradi N."/>
        </authorList>
    </citation>
    <scope>NUCLEOTIDE SEQUENCE [LARGE SCALE GENOMIC DNA]</scope>
    <source>
        <strain evidence="1 2">MK1</strain>
    </source>
</reference>
<evidence type="ECO:0000313" key="2">
    <source>
        <dbReference type="Proteomes" id="UP000051530"/>
    </source>
</evidence>
<keyword evidence="2" id="KW-1185">Reference proteome</keyword>
<organism evidence="1 2">
    <name type="scientific">Pseudoloma neurophilia</name>
    <dbReference type="NCBI Taxonomy" id="146866"/>
    <lineage>
        <taxon>Eukaryota</taxon>
        <taxon>Fungi</taxon>
        <taxon>Fungi incertae sedis</taxon>
        <taxon>Microsporidia</taxon>
        <taxon>Pseudoloma</taxon>
    </lineage>
</organism>
<dbReference type="AlphaFoldDB" id="A0A0R0M0L8"/>
<dbReference type="EMBL" id="LGUB01001087">
    <property type="protein sequence ID" value="KRH92240.1"/>
    <property type="molecule type" value="Genomic_DNA"/>
</dbReference>
<dbReference type="VEuPathDB" id="MicrosporidiaDB:M153_9178000157"/>
<name>A0A0R0M0L8_9MICR</name>
<protein>
    <submittedName>
        <fullName evidence="1">Uncharacterized protein</fullName>
    </submittedName>
</protein>
<gene>
    <name evidence="1" type="ORF">M153_9178000157</name>
</gene>
<accession>A0A0R0M0L8</accession>
<comment type="caution">
    <text evidence="1">The sequence shown here is derived from an EMBL/GenBank/DDBJ whole genome shotgun (WGS) entry which is preliminary data.</text>
</comment>
<sequence>MGSVLEYEDHRDEKRAFITIGNRKNIEFSDPLTAFNYFFDDRVMKYCETRMN</sequence>
<feature type="non-terminal residue" evidence="1">
    <location>
        <position position="52"/>
    </location>
</feature>